<protein>
    <recommendedName>
        <fullName evidence="3">Transposase Tc1-like domain-containing protein</fullName>
    </recommendedName>
</protein>
<dbReference type="SUPFAM" id="SSF46689">
    <property type="entry name" value="Homeodomain-like"/>
    <property type="match status" value="1"/>
</dbReference>
<evidence type="ECO:0008006" key="3">
    <source>
        <dbReference type="Google" id="ProtNLM"/>
    </source>
</evidence>
<dbReference type="Proteomes" id="UP001165289">
    <property type="component" value="Unassembled WGS sequence"/>
</dbReference>
<gene>
    <name evidence="1" type="ORF">LOD99_9513</name>
</gene>
<comment type="caution">
    <text evidence="1">The sequence shown here is derived from an EMBL/GenBank/DDBJ whole genome shotgun (WGS) entry which is preliminary data.</text>
</comment>
<evidence type="ECO:0000313" key="1">
    <source>
        <dbReference type="EMBL" id="KAI6646065.1"/>
    </source>
</evidence>
<keyword evidence="2" id="KW-1185">Reference proteome</keyword>
<reference evidence="1 2" key="1">
    <citation type="journal article" date="2023" name="BMC Biol.">
        <title>The compact genome of the sponge Oopsacas minuta (Hexactinellida) is lacking key metazoan core genes.</title>
        <authorList>
            <person name="Santini S."/>
            <person name="Schenkelaars Q."/>
            <person name="Jourda C."/>
            <person name="Duchesne M."/>
            <person name="Belahbib H."/>
            <person name="Rocher C."/>
            <person name="Selva M."/>
            <person name="Riesgo A."/>
            <person name="Vervoort M."/>
            <person name="Leys S.P."/>
            <person name="Kodjabachian L."/>
            <person name="Le Bivic A."/>
            <person name="Borchiellini C."/>
            <person name="Claverie J.M."/>
            <person name="Renard E."/>
        </authorList>
    </citation>
    <scope>NUCLEOTIDE SEQUENCE [LARGE SCALE GENOMIC DNA]</scope>
    <source>
        <strain evidence="1">SPO-2</strain>
    </source>
</reference>
<dbReference type="EMBL" id="JAKMXF010000363">
    <property type="protein sequence ID" value="KAI6646065.1"/>
    <property type="molecule type" value="Genomic_DNA"/>
</dbReference>
<sequence>MNVQDYRLSLRSQELGMHKAGETPKKVAQVLNIKIRSVQRWGRSDKLGFSMESKPKSGRPPKIDRVWKIVIAKSLAKRTQTTRKLALRLTRSGYDVSHISVHRYLRKSLGATPFKRPRRPRLTLKMKENRIEFAQKQKDWNVEDWNRVL</sequence>
<organism evidence="1 2">
    <name type="scientific">Oopsacas minuta</name>
    <dbReference type="NCBI Taxonomy" id="111878"/>
    <lineage>
        <taxon>Eukaryota</taxon>
        <taxon>Metazoa</taxon>
        <taxon>Porifera</taxon>
        <taxon>Hexactinellida</taxon>
        <taxon>Hexasterophora</taxon>
        <taxon>Lyssacinosida</taxon>
        <taxon>Leucopsacidae</taxon>
        <taxon>Oopsacas</taxon>
    </lineage>
</organism>
<evidence type="ECO:0000313" key="2">
    <source>
        <dbReference type="Proteomes" id="UP001165289"/>
    </source>
</evidence>
<dbReference type="InterPro" id="IPR009057">
    <property type="entry name" value="Homeodomain-like_sf"/>
</dbReference>
<dbReference type="AlphaFoldDB" id="A0AAV7JBE1"/>
<accession>A0AAV7JBE1</accession>
<name>A0AAV7JBE1_9METZ</name>
<proteinExistence type="predicted"/>